<feature type="non-terminal residue" evidence="3">
    <location>
        <position position="1"/>
    </location>
</feature>
<name>A0A6A7C326_9PEZI</name>
<dbReference type="GO" id="GO:0016020">
    <property type="term" value="C:membrane"/>
    <property type="evidence" value="ECO:0007669"/>
    <property type="project" value="TreeGrafter"/>
</dbReference>
<dbReference type="Gene3D" id="3.10.120.10">
    <property type="entry name" value="Cytochrome b5-like heme/steroid binding domain"/>
    <property type="match status" value="1"/>
</dbReference>
<keyword evidence="4" id="KW-1185">Reference proteome</keyword>
<dbReference type="Pfam" id="PF00173">
    <property type="entry name" value="Cyt-b5"/>
    <property type="match status" value="1"/>
</dbReference>
<organism evidence="3 4">
    <name type="scientific">Piedraia hortae CBS 480.64</name>
    <dbReference type="NCBI Taxonomy" id="1314780"/>
    <lineage>
        <taxon>Eukaryota</taxon>
        <taxon>Fungi</taxon>
        <taxon>Dikarya</taxon>
        <taxon>Ascomycota</taxon>
        <taxon>Pezizomycotina</taxon>
        <taxon>Dothideomycetes</taxon>
        <taxon>Dothideomycetidae</taxon>
        <taxon>Capnodiales</taxon>
        <taxon>Piedraiaceae</taxon>
        <taxon>Piedraia</taxon>
    </lineage>
</organism>
<evidence type="ECO:0000256" key="1">
    <source>
        <dbReference type="ARBA" id="ARBA00038357"/>
    </source>
</evidence>
<feature type="domain" description="Cytochrome b5 heme-binding" evidence="2">
    <location>
        <begin position="1"/>
        <end position="60"/>
    </location>
</feature>
<dbReference type="SMART" id="SM01117">
    <property type="entry name" value="Cyt-b5"/>
    <property type="match status" value="1"/>
</dbReference>
<comment type="similarity">
    <text evidence="1">Belongs to the cytochrome b5 family. MAPR subfamily.</text>
</comment>
<dbReference type="EMBL" id="MU005973">
    <property type="protein sequence ID" value="KAF2861355.1"/>
    <property type="molecule type" value="Genomic_DNA"/>
</dbReference>
<dbReference type="OrthoDB" id="10257697at2759"/>
<evidence type="ECO:0000313" key="4">
    <source>
        <dbReference type="Proteomes" id="UP000799421"/>
    </source>
</evidence>
<dbReference type="GO" id="GO:0012505">
    <property type="term" value="C:endomembrane system"/>
    <property type="evidence" value="ECO:0007669"/>
    <property type="project" value="TreeGrafter"/>
</dbReference>
<gene>
    <name evidence="3" type="ORF">K470DRAFT_201523</name>
</gene>
<reference evidence="3" key="1">
    <citation type="journal article" date="2020" name="Stud. Mycol.">
        <title>101 Dothideomycetes genomes: a test case for predicting lifestyles and emergence of pathogens.</title>
        <authorList>
            <person name="Haridas S."/>
            <person name="Albert R."/>
            <person name="Binder M."/>
            <person name="Bloem J."/>
            <person name="Labutti K."/>
            <person name="Salamov A."/>
            <person name="Andreopoulos B."/>
            <person name="Baker S."/>
            <person name="Barry K."/>
            <person name="Bills G."/>
            <person name="Bluhm B."/>
            <person name="Cannon C."/>
            <person name="Castanera R."/>
            <person name="Culley D."/>
            <person name="Daum C."/>
            <person name="Ezra D."/>
            <person name="Gonzalez J."/>
            <person name="Henrissat B."/>
            <person name="Kuo A."/>
            <person name="Liang C."/>
            <person name="Lipzen A."/>
            <person name="Lutzoni F."/>
            <person name="Magnuson J."/>
            <person name="Mondo S."/>
            <person name="Nolan M."/>
            <person name="Ohm R."/>
            <person name="Pangilinan J."/>
            <person name="Park H.-J."/>
            <person name="Ramirez L."/>
            <person name="Alfaro M."/>
            <person name="Sun H."/>
            <person name="Tritt A."/>
            <person name="Yoshinaga Y."/>
            <person name="Zwiers L.-H."/>
            <person name="Turgeon B."/>
            <person name="Goodwin S."/>
            <person name="Spatafora J."/>
            <person name="Crous P."/>
            <person name="Grigoriev I."/>
        </authorList>
    </citation>
    <scope>NUCLEOTIDE SEQUENCE</scope>
    <source>
        <strain evidence="3">CBS 480.64</strain>
    </source>
</reference>
<dbReference type="PANTHER" id="PTHR10281">
    <property type="entry name" value="MEMBRANE-ASSOCIATED PROGESTERONE RECEPTOR COMPONENT-RELATED"/>
    <property type="match status" value="1"/>
</dbReference>
<proteinExistence type="inferred from homology"/>
<protein>
    <submittedName>
        <fullName evidence="3">Cytochrome b5</fullName>
    </submittedName>
</protein>
<feature type="non-terminal residue" evidence="3">
    <location>
        <position position="63"/>
    </location>
</feature>
<evidence type="ECO:0000313" key="3">
    <source>
        <dbReference type="EMBL" id="KAF2861355.1"/>
    </source>
</evidence>
<accession>A0A6A7C326</accession>
<dbReference type="PANTHER" id="PTHR10281:SF76">
    <property type="entry name" value="CALCUTTA CUP-RELATED"/>
    <property type="match status" value="1"/>
</dbReference>
<dbReference type="AlphaFoldDB" id="A0A6A7C326"/>
<evidence type="ECO:0000259" key="2">
    <source>
        <dbReference type="SMART" id="SM01117"/>
    </source>
</evidence>
<dbReference type="Proteomes" id="UP000799421">
    <property type="component" value="Unassembled WGS sequence"/>
</dbReference>
<dbReference type="InterPro" id="IPR036400">
    <property type="entry name" value="Cyt_B5-like_heme/steroid_sf"/>
</dbReference>
<dbReference type="InterPro" id="IPR050577">
    <property type="entry name" value="MAPR/NEUFC/NENF-like"/>
</dbReference>
<dbReference type="InterPro" id="IPR001199">
    <property type="entry name" value="Cyt_B5-like_heme/steroid-bd"/>
</dbReference>
<sequence>LTPSELKLYNGSSTTLPIYLALNKTIYDVSSNRDTYGPGGPYGFFAGRDASRAFVTGCFESDL</sequence>
<dbReference type="SUPFAM" id="SSF55856">
    <property type="entry name" value="Cytochrome b5-like heme/steroid binding domain"/>
    <property type="match status" value="1"/>
</dbReference>